<dbReference type="GO" id="GO:0005737">
    <property type="term" value="C:cytoplasm"/>
    <property type="evidence" value="ECO:0007669"/>
    <property type="project" value="UniProtKB-SubCell"/>
</dbReference>
<evidence type="ECO:0000256" key="3">
    <source>
        <dbReference type="HAMAP-Rule" id="MF_01151"/>
    </source>
</evidence>
<dbReference type="PANTHER" id="PTHR21237:SF23">
    <property type="entry name" value="GRPE PROTEIN HOMOLOG, MITOCHONDRIAL"/>
    <property type="match status" value="1"/>
</dbReference>
<dbReference type="CDD" id="cd00446">
    <property type="entry name" value="GrpE"/>
    <property type="match status" value="1"/>
</dbReference>
<dbReference type="eggNOG" id="COG0576">
    <property type="taxonomic scope" value="Bacteria"/>
</dbReference>
<dbReference type="InterPro" id="IPR000740">
    <property type="entry name" value="GrpE"/>
</dbReference>
<comment type="similarity">
    <text evidence="1 3 5">Belongs to the GrpE family.</text>
</comment>
<evidence type="ECO:0000256" key="6">
    <source>
        <dbReference type="SAM" id="MobiDB-lite"/>
    </source>
</evidence>
<dbReference type="KEGG" id="rrz:CS378_10175"/>
<feature type="region of interest" description="Disordered" evidence="6">
    <location>
        <begin position="1"/>
        <end position="67"/>
    </location>
</feature>
<organism evidence="7 8">
    <name type="scientific">Rhodococcus ruber</name>
    <dbReference type="NCBI Taxonomy" id="1830"/>
    <lineage>
        <taxon>Bacteria</taxon>
        <taxon>Bacillati</taxon>
        <taxon>Actinomycetota</taxon>
        <taxon>Actinomycetes</taxon>
        <taxon>Mycobacteriales</taxon>
        <taxon>Nocardiaceae</taxon>
        <taxon>Rhodococcus</taxon>
    </lineage>
</organism>
<dbReference type="SUPFAM" id="SSF51064">
    <property type="entry name" value="Head domain of nucleotide exchange factor GrpE"/>
    <property type="match status" value="1"/>
</dbReference>
<comment type="subcellular location">
    <subcellularLocation>
        <location evidence="3">Cytoplasm</location>
    </subcellularLocation>
</comment>
<evidence type="ECO:0000313" key="7">
    <source>
        <dbReference type="EMBL" id="CDZ87575.1"/>
    </source>
</evidence>
<dbReference type="GO" id="GO:0051082">
    <property type="term" value="F:unfolded protein binding"/>
    <property type="evidence" value="ECO:0007669"/>
    <property type="project" value="TreeGrafter"/>
</dbReference>
<dbReference type="PROSITE" id="PS01071">
    <property type="entry name" value="GRPE"/>
    <property type="match status" value="1"/>
</dbReference>
<gene>
    <name evidence="3 7" type="primary">grpE</name>
    <name evidence="7" type="ORF">RHRU231_330032</name>
</gene>
<dbReference type="InterPro" id="IPR013805">
    <property type="entry name" value="GrpE_CC"/>
</dbReference>
<proteinExistence type="inferred from homology"/>
<evidence type="ECO:0000313" key="8">
    <source>
        <dbReference type="Proteomes" id="UP000042997"/>
    </source>
</evidence>
<dbReference type="EMBL" id="CCSD01000043">
    <property type="protein sequence ID" value="CDZ87575.1"/>
    <property type="molecule type" value="Genomic_DNA"/>
</dbReference>
<dbReference type="RefSeq" id="WP_010593256.1">
    <property type="nucleotide sequence ID" value="NZ_CP023714.1"/>
</dbReference>
<dbReference type="PRINTS" id="PR00773">
    <property type="entry name" value="GRPEPROTEIN"/>
</dbReference>
<dbReference type="PANTHER" id="PTHR21237">
    <property type="entry name" value="GRPE PROTEIN"/>
    <property type="match status" value="1"/>
</dbReference>
<keyword evidence="3 4" id="KW-0346">Stress response</keyword>
<dbReference type="HAMAP" id="MF_01151">
    <property type="entry name" value="GrpE"/>
    <property type="match status" value="1"/>
</dbReference>
<keyword evidence="3" id="KW-0963">Cytoplasm</keyword>
<feature type="compositionally biased region" description="Basic and acidic residues" evidence="6">
    <location>
        <begin position="14"/>
        <end position="30"/>
    </location>
</feature>
<dbReference type="GO" id="GO:0051087">
    <property type="term" value="F:protein-folding chaperone binding"/>
    <property type="evidence" value="ECO:0007669"/>
    <property type="project" value="InterPro"/>
</dbReference>
<dbReference type="Pfam" id="PF01025">
    <property type="entry name" value="GrpE"/>
    <property type="match status" value="1"/>
</dbReference>
<evidence type="ECO:0000256" key="1">
    <source>
        <dbReference type="ARBA" id="ARBA00009054"/>
    </source>
</evidence>
<dbReference type="NCBIfam" id="NF010761">
    <property type="entry name" value="PRK14164.1"/>
    <property type="match status" value="1"/>
</dbReference>
<dbReference type="OrthoDB" id="5191115at2"/>
<feature type="compositionally biased region" description="Low complexity" evidence="6">
    <location>
        <begin position="53"/>
        <end position="63"/>
    </location>
</feature>
<accession>A0A098BH57</accession>
<evidence type="ECO:0000256" key="5">
    <source>
        <dbReference type="RuleBase" id="RU004478"/>
    </source>
</evidence>
<comment type="subunit">
    <text evidence="3">Homodimer.</text>
</comment>
<dbReference type="GO" id="GO:0042803">
    <property type="term" value="F:protein homodimerization activity"/>
    <property type="evidence" value="ECO:0007669"/>
    <property type="project" value="InterPro"/>
</dbReference>
<name>A0A098BH57_9NOCA</name>
<dbReference type="GO" id="GO:0000774">
    <property type="term" value="F:adenyl-nucleotide exchange factor activity"/>
    <property type="evidence" value="ECO:0007669"/>
    <property type="project" value="InterPro"/>
</dbReference>
<dbReference type="Proteomes" id="UP000042997">
    <property type="component" value="Unassembled WGS sequence"/>
</dbReference>
<evidence type="ECO:0000256" key="2">
    <source>
        <dbReference type="ARBA" id="ARBA00023186"/>
    </source>
</evidence>
<evidence type="ECO:0000256" key="4">
    <source>
        <dbReference type="RuleBase" id="RU000639"/>
    </source>
</evidence>
<keyword evidence="2 3" id="KW-0143">Chaperone</keyword>
<dbReference type="Gene3D" id="3.90.20.20">
    <property type="match status" value="1"/>
</dbReference>
<sequence length="214" mass="23013">MTAGQPEQEPVTVTDKRRIDPDTFEVRDPDAGSQPVEETDTEAPAAGEHEEAALAAEPSPESAQLAERTADLQRLTAEYANYRRRVERERVVTTEAAKASVVTQLLDVVDDLDRARAHGDLEQGPLKSVADKLTGVLSGLGLQPFGDPGDAFDPEIHEAVHMEGDGANPVLDTVLRKGYRLGERILRHAMVTVTDTVPSGDAPAEKPDSGADDE</sequence>
<reference evidence="7 8" key="1">
    <citation type="journal article" date="2014" name="Genome Announc.">
        <title>Draft Genome Sequence of Propane- and Butane-Oxidizing Actinobacterium Rhodococcus ruber IEGM 231.</title>
        <authorList>
            <person name="Ivshina I.B."/>
            <person name="Kuyukina M.S."/>
            <person name="Krivoruchko A.V."/>
            <person name="Barbe V."/>
            <person name="Fischer C."/>
        </authorList>
    </citation>
    <scope>NUCLEOTIDE SEQUENCE [LARGE SCALE GENOMIC DNA]</scope>
</reference>
<protein>
    <recommendedName>
        <fullName evidence="3 4">Protein GrpE</fullName>
    </recommendedName>
    <alternativeName>
        <fullName evidence="3">HSP-70 cofactor</fullName>
    </alternativeName>
</protein>
<dbReference type="InterPro" id="IPR009012">
    <property type="entry name" value="GrpE_head"/>
</dbReference>
<dbReference type="Gene3D" id="2.30.22.10">
    <property type="entry name" value="Head domain of nucleotide exchange factor GrpE"/>
    <property type="match status" value="1"/>
</dbReference>
<dbReference type="GO" id="GO:0006457">
    <property type="term" value="P:protein folding"/>
    <property type="evidence" value="ECO:0007669"/>
    <property type="project" value="InterPro"/>
</dbReference>
<comment type="function">
    <text evidence="3 4">Participates actively in the response to hyperosmotic and heat shock by preventing the aggregation of stress-denatured proteins, in association with DnaK and GrpE. It is the nucleotide exchange factor for DnaK and may function as a thermosensor. Unfolded proteins bind initially to DnaJ; upon interaction with the DnaJ-bound protein, DnaK hydrolyzes its bound ATP, resulting in the formation of a stable complex. GrpE releases ADP from DnaK; ATP binding to DnaK triggers the release of the substrate protein, thus completing the reaction cycle. Several rounds of ATP-dependent interactions between DnaJ, DnaK and GrpE are required for fully efficient folding.</text>
</comment>
<dbReference type="AlphaFoldDB" id="A0A098BH57"/>
<dbReference type="SUPFAM" id="SSF58014">
    <property type="entry name" value="Coiled-coil domain of nucleotide exchange factor GrpE"/>
    <property type="match status" value="1"/>
</dbReference>